<evidence type="ECO:0000313" key="2">
    <source>
        <dbReference type="EMBL" id="CAF0819268.1"/>
    </source>
</evidence>
<protein>
    <recommendedName>
        <fullName evidence="1">ISXO2-like transposase domain-containing protein</fullName>
    </recommendedName>
</protein>
<dbReference type="SMART" id="SM01126">
    <property type="entry name" value="DDE_Tnp_IS1595"/>
    <property type="match status" value="1"/>
</dbReference>
<dbReference type="InterPro" id="IPR024445">
    <property type="entry name" value="Tnp_ISXO2-like"/>
</dbReference>
<evidence type="ECO:0000313" key="3">
    <source>
        <dbReference type="Proteomes" id="UP000663879"/>
    </source>
</evidence>
<dbReference type="InterPro" id="IPR053164">
    <property type="entry name" value="IS1016-like_transposase"/>
</dbReference>
<comment type="caution">
    <text evidence="2">The sequence shown here is derived from an EMBL/GenBank/DDBJ whole genome shotgun (WGS) entry which is preliminary data.</text>
</comment>
<keyword evidence="3" id="KW-1185">Reference proteome</keyword>
<dbReference type="PANTHER" id="PTHR47163:SF2">
    <property type="entry name" value="SI:DKEY-17M8.2"/>
    <property type="match status" value="1"/>
</dbReference>
<dbReference type="PANTHER" id="PTHR47163">
    <property type="entry name" value="DDE_TNP_IS1595 DOMAIN-CONTAINING PROTEIN"/>
    <property type="match status" value="1"/>
</dbReference>
<dbReference type="Pfam" id="PF12762">
    <property type="entry name" value="DDE_Tnp_IS1595"/>
    <property type="match status" value="1"/>
</dbReference>
<proteinExistence type="predicted"/>
<dbReference type="AlphaFoldDB" id="A0A813U6U5"/>
<feature type="domain" description="ISXO2-like transposase" evidence="1">
    <location>
        <begin position="62"/>
        <end position="199"/>
    </location>
</feature>
<reference evidence="2" key="1">
    <citation type="submission" date="2021-02" db="EMBL/GenBank/DDBJ databases">
        <authorList>
            <person name="Nowell W R."/>
        </authorList>
    </citation>
    <scope>NUCLEOTIDE SEQUENCE</scope>
    <source>
        <strain evidence="2">Ploen Becks lab</strain>
    </source>
</reference>
<sequence>MSLQCLWCTTYKTIYNESFYSIFRKPLKIVLAIIKCSSAQITILKTVTLIKLNIEHNVHRNTISGNDKIVEIDESLYAKAKRSKGKYLKRPQVWTFGLLERRDGTTNGKVYLEVVPNREAQTLLAIIYEKVLSGTTIMSDCWSSYEKISRLRDYQHLTVNHTYYFMDLVNGACTKHRFKDMRGTKRSEIRSYLDEFIGRF</sequence>
<dbReference type="EMBL" id="CAJNOC010000937">
    <property type="protein sequence ID" value="CAF0819268.1"/>
    <property type="molecule type" value="Genomic_DNA"/>
</dbReference>
<dbReference type="Proteomes" id="UP000663879">
    <property type="component" value="Unassembled WGS sequence"/>
</dbReference>
<dbReference type="OrthoDB" id="5862080at2759"/>
<accession>A0A813U6U5</accession>
<name>A0A813U6U5_9BILA</name>
<gene>
    <name evidence="2" type="ORF">OXX778_LOCUS7378</name>
</gene>
<evidence type="ECO:0000259" key="1">
    <source>
        <dbReference type="SMART" id="SM01126"/>
    </source>
</evidence>
<organism evidence="2 3">
    <name type="scientific">Brachionus calyciflorus</name>
    <dbReference type="NCBI Taxonomy" id="104777"/>
    <lineage>
        <taxon>Eukaryota</taxon>
        <taxon>Metazoa</taxon>
        <taxon>Spiralia</taxon>
        <taxon>Gnathifera</taxon>
        <taxon>Rotifera</taxon>
        <taxon>Eurotatoria</taxon>
        <taxon>Monogononta</taxon>
        <taxon>Pseudotrocha</taxon>
        <taxon>Ploima</taxon>
        <taxon>Brachionidae</taxon>
        <taxon>Brachionus</taxon>
    </lineage>
</organism>